<dbReference type="SMART" id="SM00347">
    <property type="entry name" value="HTH_MARR"/>
    <property type="match status" value="1"/>
</dbReference>
<reference evidence="5 6" key="1">
    <citation type="submission" date="2018-10" db="EMBL/GenBank/DDBJ databases">
        <title>Parasedimentitalea marina sp. nov., a psychrophilic bacterium isolated from deep seawater of the New Britain Trench.</title>
        <authorList>
            <person name="Cao J."/>
        </authorList>
    </citation>
    <scope>NUCLEOTIDE SEQUENCE [LARGE SCALE GENOMIC DNA]</scope>
    <source>
        <strain evidence="5 6">W43</strain>
    </source>
</reference>
<keyword evidence="6" id="KW-1185">Reference proteome</keyword>
<evidence type="ECO:0000259" key="4">
    <source>
        <dbReference type="PROSITE" id="PS50995"/>
    </source>
</evidence>
<dbReference type="InterPro" id="IPR000835">
    <property type="entry name" value="HTH_MarR-typ"/>
</dbReference>
<keyword evidence="1" id="KW-0805">Transcription regulation</keyword>
<feature type="domain" description="HTH marR-type" evidence="4">
    <location>
        <begin position="26"/>
        <end position="158"/>
    </location>
</feature>
<gene>
    <name evidence="5" type="ORF">EBB79_03410</name>
</gene>
<dbReference type="GO" id="GO:0003700">
    <property type="term" value="F:DNA-binding transcription factor activity"/>
    <property type="evidence" value="ECO:0007669"/>
    <property type="project" value="InterPro"/>
</dbReference>
<dbReference type="Gene3D" id="1.10.10.10">
    <property type="entry name" value="Winged helix-like DNA-binding domain superfamily/Winged helix DNA-binding domain"/>
    <property type="match status" value="1"/>
</dbReference>
<evidence type="ECO:0000313" key="6">
    <source>
        <dbReference type="Proteomes" id="UP000283063"/>
    </source>
</evidence>
<dbReference type="RefSeq" id="WP_127747580.1">
    <property type="nucleotide sequence ID" value="NZ_CP033219.1"/>
</dbReference>
<keyword evidence="3" id="KW-0804">Transcription</keyword>
<evidence type="ECO:0000256" key="2">
    <source>
        <dbReference type="ARBA" id="ARBA00023125"/>
    </source>
</evidence>
<evidence type="ECO:0000256" key="3">
    <source>
        <dbReference type="ARBA" id="ARBA00023163"/>
    </source>
</evidence>
<name>A0A3T0MZ49_9RHOB</name>
<dbReference type="PROSITE" id="PS50995">
    <property type="entry name" value="HTH_MARR_2"/>
    <property type="match status" value="1"/>
</dbReference>
<sequence length="158" mass="17694">MFQPVKSTRVYKMPDDPILDAATVERACICQVLRRVTRKVTQRYAAALKPVNLTAGQFTILAALSRNKPVKLSTLADEIGMDRTTLTKDLAPLERRNLVSSIPNKSDRRVRDLKLSENGKDLLRQAHPLWEAAQISSLEKIGDADWTEVRSVLDTLAP</sequence>
<dbReference type="Proteomes" id="UP000283063">
    <property type="component" value="Chromosome"/>
</dbReference>
<protein>
    <submittedName>
        <fullName evidence="5">MarR family transcriptional regulator</fullName>
    </submittedName>
</protein>
<dbReference type="PANTHER" id="PTHR42756">
    <property type="entry name" value="TRANSCRIPTIONAL REGULATOR, MARR"/>
    <property type="match status" value="1"/>
</dbReference>
<dbReference type="SUPFAM" id="SSF46785">
    <property type="entry name" value="Winged helix' DNA-binding domain"/>
    <property type="match status" value="1"/>
</dbReference>
<evidence type="ECO:0000313" key="5">
    <source>
        <dbReference type="EMBL" id="AZV77035.1"/>
    </source>
</evidence>
<proteinExistence type="predicted"/>
<keyword evidence="2" id="KW-0238">DNA-binding</keyword>
<dbReference type="OrthoDB" id="2287011at2"/>
<dbReference type="PRINTS" id="PR00598">
    <property type="entry name" value="HTHMARR"/>
</dbReference>
<dbReference type="Pfam" id="PF01047">
    <property type="entry name" value="MarR"/>
    <property type="match status" value="1"/>
</dbReference>
<organism evidence="5 6">
    <name type="scientific">Parasedimentitalea marina</name>
    <dbReference type="NCBI Taxonomy" id="2483033"/>
    <lineage>
        <taxon>Bacteria</taxon>
        <taxon>Pseudomonadati</taxon>
        <taxon>Pseudomonadota</taxon>
        <taxon>Alphaproteobacteria</taxon>
        <taxon>Rhodobacterales</taxon>
        <taxon>Paracoccaceae</taxon>
        <taxon>Parasedimentitalea</taxon>
    </lineage>
</organism>
<dbReference type="InterPro" id="IPR036390">
    <property type="entry name" value="WH_DNA-bd_sf"/>
</dbReference>
<dbReference type="EMBL" id="CP033219">
    <property type="protein sequence ID" value="AZV77035.1"/>
    <property type="molecule type" value="Genomic_DNA"/>
</dbReference>
<dbReference type="AlphaFoldDB" id="A0A3T0MZ49"/>
<evidence type="ECO:0000256" key="1">
    <source>
        <dbReference type="ARBA" id="ARBA00023015"/>
    </source>
</evidence>
<dbReference type="KEGG" id="sedi:EBB79_03410"/>
<accession>A0A3T0MZ49</accession>
<dbReference type="InterPro" id="IPR036388">
    <property type="entry name" value="WH-like_DNA-bd_sf"/>
</dbReference>
<dbReference type="GO" id="GO:0003677">
    <property type="term" value="F:DNA binding"/>
    <property type="evidence" value="ECO:0007669"/>
    <property type="project" value="UniProtKB-KW"/>
</dbReference>
<dbReference type="PANTHER" id="PTHR42756:SF1">
    <property type="entry name" value="TRANSCRIPTIONAL REPRESSOR OF EMRAB OPERON"/>
    <property type="match status" value="1"/>
</dbReference>